<name>A0A813KT76_POLGL</name>
<feature type="transmembrane region" description="Helical" evidence="1">
    <location>
        <begin position="149"/>
        <end position="168"/>
    </location>
</feature>
<reference evidence="2" key="1">
    <citation type="submission" date="2021-02" db="EMBL/GenBank/DDBJ databases">
        <authorList>
            <person name="Dougan E. K."/>
            <person name="Rhodes N."/>
            <person name="Thang M."/>
            <person name="Chan C."/>
        </authorList>
    </citation>
    <scope>NUCLEOTIDE SEQUENCE</scope>
</reference>
<evidence type="ECO:0000256" key="1">
    <source>
        <dbReference type="SAM" id="Phobius"/>
    </source>
</evidence>
<feature type="transmembrane region" description="Helical" evidence="1">
    <location>
        <begin position="23"/>
        <end position="44"/>
    </location>
</feature>
<accession>A0A813KT76</accession>
<keyword evidence="1" id="KW-0472">Membrane</keyword>
<organism evidence="2 3">
    <name type="scientific">Polarella glacialis</name>
    <name type="common">Dinoflagellate</name>
    <dbReference type="NCBI Taxonomy" id="89957"/>
    <lineage>
        <taxon>Eukaryota</taxon>
        <taxon>Sar</taxon>
        <taxon>Alveolata</taxon>
        <taxon>Dinophyceae</taxon>
        <taxon>Suessiales</taxon>
        <taxon>Suessiaceae</taxon>
        <taxon>Polarella</taxon>
    </lineage>
</organism>
<keyword evidence="1" id="KW-0812">Transmembrane</keyword>
<sequence length="318" mass="35356">MLLGSIGFMMGVFYMVNHSDKDMVINTWKVICSTISIFVAVLMFQAINGIVKVTFLEGASEEKMLVAAFLHAGFWFLFLQFFLAFVSGAVELPCVTSHKQEIHDNPVLKQKAADKLFLDMKCWAIILGHITGFACIGAWCQAQQFVKHSIGLSFAIVPLAAFVTWTAYKVSDMIRYRIAMGDDGVEDEFEKAWDEATEETEDDVMGLTVSFLLVQAIRFSVVGVLPNEEGNFEEDITVSDYQVFMMVSIGVVVGVLSFLRTVFIDLKHLGRLNAWVRLVCDFVFSWSLMFAIEAYLATHGLGGSVMGCIGEVVQANLV</sequence>
<evidence type="ECO:0000313" key="3">
    <source>
        <dbReference type="Proteomes" id="UP000626109"/>
    </source>
</evidence>
<evidence type="ECO:0000313" key="2">
    <source>
        <dbReference type="EMBL" id="CAE8715301.1"/>
    </source>
</evidence>
<feature type="transmembrane region" description="Helical" evidence="1">
    <location>
        <begin position="65"/>
        <end position="86"/>
    </location>
</feature>
<feature type="transmembrane region" description="Helical" evidence="1">
    <location>
        <begin position="123"/>
        <end position="142"/>
    </location>
</feature>
<protein>
    <submittedName>
        <fullName evidence="2">Uncharacterized protein</fullName>
    </submittedName>
</protein>
<gene>
    <name evidence="2" type="ORF">PGLA2088_LOCUS38461</name>
</gene>
<keyword evidence="1" id="KW-1133">Transmembrane helix</keyword>
<proteinExistence type="predicted"/>
<dbReference type="Proteomes" id="UP000626109">
    <property type="component" value="Unassembled WGS sequence"/>
</dbReference>
<feature type="non-terminal residue" evidence="2">
    <location>
        <position position="318"/>
    </location>
</feature>
<feature type="transmembrane region" description="Helical" evidence="1">
    <location>
        <begin position="241"/>
        <end position="263"/>
    </location>
</feature>
<dbReference type="AlphaFoldDB" id="A0A813KT76"/>
<feature type="transmembrane region" description="Helical" evidence="1">
    <location>
        <begin position="275"/>
        <end position="297"/>
    </location>
</feature>
<dbReference type="EMBL" id="CAJNNW010032756">
    <property type="protein sequence ID" value="CAE8715301.1"/>
    <property type="molecule type" value="Genomic_DNA"/>
</dbReference>
<comment type="caution">
    <text evidence="2">The sequence shown here is derived from an EMBL/GenBank/DDBJ whole genome shotgun (WGS) entry which is preliminary data.</text>
</comment>